<keyword evidence="5" id="KW-0547">Nucleotide-binding</keyword>
<dbReference type="EC" id="2.7.2.3" evidence="3 9"/>
<keyword evidence="8" id="KW-0460">Magnesium</keyword>
<evidence type="ECO:0000256" key="6">
    <source>
        <dbReference type="ARBA" id="ARBA00022777"/>
    </source>
</evidence>
<comment type="similarity">
    <text evidence="2 9">Belongs to the phosphoglycerate kinase family.</text>
</comment>
<dbReference type="Gene3D" id="3.40.50.1260">
    <property type="entry name" value="Phosphoglycerate kinase, N-terminal domain"/>
    <property type="match status" value="2"/>
</dbReference>
<keyword evidence="7" id="KW-0067">ATP-binding</keyword>
<reference evidence="12 13" key="1">
    <citation type="journal article" date="2018" name="PLoS Genet.">
        <title>Population sequencing reveals clonal diversity and ancestral inbreeding in the grapevine cultivar Chardonnay.</title>
        <authorList>
            <person name="Roach M.J."/>
            <person name="Johnson D.L."/>
            <person name="Bohlmann J."/>
            <person name="van Vuuren H.J."/>
            <person name="Jones S.J."/>
            <person name="Pretorius I.S."/>
            <person name="Schmidt S.A."/>
            <person name="Borneman A.R."/>
        </authorList>
    </citation>
    <scope>NUCLEOTIDE SEQUENCE [LARGE SCALE GENOMIC DNA]</scope>
    <source>
        <strain evidence="13">cv. Chardonnay</strain>
        <tissue evidence="12">Leaf</tissue>
    </source>
</reference>
<evidence type="ECO:0000256" key="10">
    <source>
        <dbReference type="RuleBase" id="RU000696"/>
    </source>
</evidence>
<dbReference type="FunFam" id="3.40.50.1260:FF:000013">
    <property type="entry name" value="Phosphoglycerate kinase"/>
    <property type="match status" value="1"/>
</dbReference>
<dbReference type="Proteomes" id="UP000288805">
    <property type="component" value="Unassembled WGS sequence"/>
</dbReference>
<evidence type="ECO:0000256" key="7">
    <source>
        <dbReference type="ARBA" id="ARBA00022840"/>
    </source>
</evidence>
<dbReference type="PANTHER" id="PTHR11406">
    <property type="entry name" value="PHOSPHOGLYCERATE KINASE"/>
    <property type="match status" value="1"/>
</dbReference>
<evidence type="ECO:0000256" key="2">
    <source>
        <dbReference type="ARBA" id="ARBA00008982"/>
    </source>
</evidence>
<dbReference type="GO" id="GO:0005524">
    <property type="term" value="F:ATP binding"/>
    <property type="evidence" value="ECO:0007669"/>
    <property type="project" value="UniProtKB-KW"/>
</dbReference>
<gene>
    <name evidence="12" type="primary">pgk_0</name>
    <name evidence="12" type="ORF">CK203_083259</name>
</gene>
<dbReference type="PANTHER" id="PTHR11406:SF32">
    <property type="entry name" value="PHOSPHOGLYCERATE KINASE"/>
    <property type="match status" value="1"/>
</dbReference>
<evidence type="ECO:0000256" key="8">
    <source>
        <dbReference type="ARBA" id="ARBA00022842"/>
    </source>
</evidence>
<dbReference type="InterPro" id="IPR001576">
    <property type="entry name" value="Phosphoglycerate_kinase"/>
</dbReference>
<evidence type="ECO:0000256" key="9">
    <source>
        <dbReference type="RuleBase" id="RU000532"/>
    </source>
</evidence>
<dbReference type="EMBL" id="QGNW01001809">
    <property type="protein sequence ID" value="RVW30132.1"/>
    <property type="molecule type" value="Genomic_DNA"/>
</dbReference>
<dbReference type="InterPro" id="IPR036043">
    <property type="entry name" value="Phosphoglycerate_kinase_sf"/>
</dbReference>
<keyword evidence="6 9" id="KW-0418">Kinase</keyword>
<evidence type="ECO:0000313" key="12">
    <source>
        <dbReference type="EMBL" id="RVW30132.1"/>
    </source>
</evidence>
<dbReference type="Pfam" id="PF00162">
    <property type="entry name" value="PGK"/>
    <property type="match status" value="1"/>
</dbReference>
<dbReference type="InterPro" id="IPR015824">
    <property type="entry name" value="Phosphoglycerate_kinase_N"/>
</dbReference>
<feature type="region of interest" description="Disordered" evidence="11">
    <location>
        <begin position="726"/>
        <end position="747"/>
    </location>
</feature>
<evidence type="ECO:0000313" key="13">
    <source>
        <dbReference type="Proteomes" id="UP000288805"/>
    </source>
</evidence>
<organism evidence="12 13">
    <name type="scientific">Vitis vinifera</name>
    <name type="common">Grape</name>
    <dbReference type="NCBI Taxonomy" id="29760"/>
    <lineage>
        <taxon>Eukaryota</taxon>
        <taxon>Viridiplantae</taxon>
        <taxon>Streptophyta</taxon>
        <taxon>Embryophyta</taxon>
        <taxon>Tracheophyta</taxon>
        <taxon>Spermatophyta</taxon>
        <taxon>Magnoliopsida</taxon>
        <taxon>eudicotyledons</taxon>
        <taxon>Gunneridae</taxon>
        <taxon>Pentapetalae</taxon>
        <taxon>rosids</taxon>
        <taxon>Vitales</taxon>
        <taxon>Vitaceae</taxon>
        <taxon>Viteae</taxon>
        <taxon>Vitis</taxon>
    </lineage>
</organism>
<evidence type="ECO:0000256" key="3">
    <source>
        <dbReference type="ARBA" id="ARBA00013061"/>
    </source>
</evidence>
<name>A0A438D3Z1_VITVI</name>
<protein>
    <recommendedName>
        <fullName evidence="3 9">Phosphoglycerate kinase</fullName>
        <ecNumber evidence="3 9">2.7.2.3</ecNumber>
    </recommendedName>
</protein>
<evidence type="ECO:0000256" key="11">
    <source>
        <dbReference type="SAM" id="MobiDB-lite"/>
    </source>
</evidence>
<dbReference type="AlphaFoldDB" id="A0A438D3Z1"/>
<dbReference type="SUPFAM" id="SSF53748">
    <property type="entry name" value="Phosphoglycerate kinase"/>
    <property type="match status" value="1"/>
</dbReference>
<comment type="caution">
    <text evidence="12">The sequence shown here is derived from an EMBL/GenBank/DDBJ whole genome shotgun (WGS) entry which is preliminary data.</text>
</comment>
<comment type="subunit">
    <text evidence="10">Monomer.</text>
</comment>
<dbReference type="GO" id="GO:0004618">
    <property type="term" value="F:phosphoglycerate kinase activity"/>
    <property type="evidence" value="ECO:0007669"/>
    <property type="project" value="UniProtKB-EC"/>
</dbReference>
<dbReference type="GO" id="GO:0006096">
    <property type="term" value="P:glycolytic process"/>
    <property type="evidence" value="ECO:0007669"/>
    <property type="project" value="InterPro"/>
</dbReference>
<comment type="catalytic activity">
    <reaction evidence="9">
        <text>(2R)-3-phosphoglycerate + ATP = (2R)-3-phospho-glyceroyl phosphate + ADP</text>
        <dbReference type="Rhea" id="RHEA:14801"/>
        <dbReference type="ChEBI" id="CHEBI:30616"/>
        <dbReference type="ChEBI" id="CHEBI:57604"/>
        <dbReference type="ChEBI" id="CHEBI:58272"/>
        <dbReference type="ChEBI" id="CHEBI:456216"/>
        <dbReference type="EC" id="2.7.2.3"/>
    </reaction>
</comment>
<evidence type="ECO:0000256" key="1">
    <source>
        <dbReference type="ARBA" id="ARBA00001946"/>
    </source>
</evidence>
<evidence type="ECO:0000256" key="4">
    <source>
        <dbReference type="ARBA" id="ARBA00022679"/>
    </source>
</evidence>
<dbReference type="PRINTS" id="PR00477">
    <property type="entry name" value="PHGLYCKINASE"/>
</dbReference>
<proteinExistence type="inferred from homology"/>
<comment type="cofactor">
    <cofactor evidence="1">
        <name>Mg(2+)</name>
        <dbReference type="ChEBI" id="CHEBI:18420"/>
    </cofactor>
</comment>
<keyword evidence="4 9" id="KW-0808">Transferase</keyword>
<accession>A0A438D3Z1</accession>
<sequence length="1013" mass="110922">MVRFDSAILLQKELDLKSQVTSAVSTIKYLFEAGAKIILLSDWNMKINSKLLVVESVADFLSSVLQLKVAPSRCISNCSLSKMEELEKADILLLENLSEFKGELANCSKFAEQLSSVVDIFVNDSFSNSHKILASTVGVPRFCSACVAGFHFEESLCQLKMAAQINKKPCIAIIGGGNLFDKASAVRYLASRCDGLVFVGMMAFQIMHALGLHVPLNLLEGGPLKEASNIVQLAQNRKIPILYPKDFWCMTNDFPKQMEIFPAYGILDGWIPVDPGPKALDEINSLLTGCKMYLTLFINLPQKIIWIGPVKFRLPSQDIYGASKLVSMLDRLTQSNCEITVIGNMACKAVMKESSFVSVYNMVENASVVWEFLKGRKLPGLMALDRMVVASGSARKSGSGSSGAYPVEIDWNAAYSHPSQPLVVDIGSVLDYVNAEMAILAVLSYLDVHLVVVPFALQSNYGGKCLCGGEVRNREVAVDSNLPGGVFVGVAGKGGRGRAVGKERRDGGMLSGKGSGPTFVGRRLWSAMQMRGNGLFLLAMAKRREDLNFLGLEINEKEWRRAEEREGWREMSESEEESERFCASDGAKNIGGLEPRNSRWKSNFRALGVAMERKRVRRTRRCVGARLGKSFAEVVKLQNCNGRGMTEKSGEPNGRSWGLNGNLGLAKLERGKVLMEFEMVAEAEKALNLGGILKGGEKCGGFLAIDSQTERLEELQWARILAGNESASAERRGENSGGEEEVEGDASACAGKRVMEEVDDARSRLTCSLLMGRGGRQVGQGSLGLDFEAHLGPPSWALGRGLDPVSSSKARLYPLEASSLEGSRRLKAVETIGGAWASWEGRLPRPIPILVGCSGMALPLVWAGPNHLRDPDTEGFPFWEKDGRQKQVEEELYSMERSRTYNALIEEASRYGCAPIPSGLLTSGSSPFPSFFFGQTPLGEYCNLSGDDRVTHLREIPLRMLLTLGPLEEENASRWELMEVFNGCKDNCGKELCLVHSMPRERKGWEGGKLGGE</sequence>
<evidence type="ECO:0000256" key="5">
    <source>
        <dbReference type="ARBA" id="ARBA00022741"/>
    </source>
</evidence>